<evidence type="ECO:0000313" key="1">
    <source>
        <dbReference type="EMBL" id="QJA66296.1"/>
    </source>
</evidence>
<evidence type="ECO:0008006" key="2">
    <source>
        <dbReference type="Google" id="ProtNLM"/>
    </source>
</evidence>
<name>A0A6M3J8Q7_9ZZZZ</name>
<reference evidence="1" key="1">
    <citation type="submission" date="2020-03" db="EMBL/GenBank/DDBJ databases">
        <title>The deep terrestrial virosphere.</title>
        <authorList>
            <person name="Holmfeldt K."/>
            <person name="Nilsson E."/>
            <person name="Simone D."/>
            <person name="Lopez-Fernandez M."/>
            <person name="Wu X."/>
            <person name="de Brujin I."/>
            <person name="Lundin D."/>
            <person name="Andersson A."/>
            <person name="Bertilsson S."/>
            <person name="Dopson M."/>
        </authorList>
    </citation>
    <scope>NUCLEOTIDE SEQUENCE</scope>
    <source>
        <strain evidence="1">MM415B00358</strain>
    </source>
</reference>
<protein>
    <recommendedName>
        <fullName evidence="2">DUF5405 domain-containing protein</fullName>
    </recommendedName>
</protein>
<accession>A0A6M3J8Q7</accession>
<proteinExistence type="predicted"/>
<dbReference type="AlphaFoldDB" id="A0A6M3J8Q7"/>
<dbReference type="EMBL" id="MT141552">
    <property type="protein sequence ID" value="QJA66296.1"/>
    <property type="molecule type" value="Genomic_DNA"/>
</dbReference>
<organism evidence="1">
    <name type="scientific">viral metagenome</name>
    <dbReference type="NCBI Taxonomy" id="1070528"/>
    <lineage>
        <taxon>unclassified sequences</taxon>
        <taxon>metagenomes</taxon>
        <taxon>organismal metagenomes</taxon>
    </lineage>
</organism>
<sequence>MDDGGKAMIQVGKYVIGTDPLNIILYEKMIAKKGKKAGSERLGVIGYFGTLRAVLRHVVHLGILESQLKDLKHVSDRIDNLEELINKIPQITVADLKKERR</sequence>
<gene>
    <name evidence="1" type="ORF">MM415B00358_0058</name>
</gene>